<dbReference type="OrthoDB" id="5428890at2759"/>
<dbReference type="KEGG" id="psco:LY89DRAFT_771366"/>
<organism evidence="2 3">
    <name type="scientific">Mollisia scopiformis</name>
    <name type="common">Conifer needle endophyte fungus</name>
    <name type="synonym">Phialocephala scopiformis</name>
    <dbReference type="NCBI Taxonomy" id="149040"/>
    <lineage>
        <taxon>Eukaryota</taxon>
        <taxon>Fungi</taxon>
        <taxon>Dikarya</taxon>
        <taxon>Ascomycota</taxon>
        <taxon>Pezizomycotina</taxon>
        <taxon>Leotiomycetes</taxon>
        <taxon>Helotiales</taxon>
        <taxon>Mollisiaceae</taxon>
        <taxon>Mollisia</taxon>
    </lineage>
</organism>
<proteinExistence type="predicted"/>
<keyword evidence="3" id="KW-1185">Reference proteome</keyword>
<dbReference type="InParanoid" id="A0A194XJN6"/>
<sequence>MRRTQLANIHVIWVDTVSAHLDFDATTASLCISKAPSYYKLNPSDDTFLSIITKDFYTEEECPTEGHFPQNPMKEIILSYALLFHDWRLARKIQRREERNRASTTTMSGIAKVDPWLDKLCGMDLPNSIFSSMWSEHGIRETYDANSQFLILSGRLKIIHDYVEGIQPSRFSSLCNDKRDLRLWYTVWAVLIVGGIGLILSAAQVAIAAKAYDLQIQQSQPTATVTATKILIQLLF</sequence>
<accession>A0A194XJN6</accession>
<keyword evidence="1" id="KW-1133">Transmembrane helix</keyword>
<dbReference type="Proteomes" id="UP000070700">
    <property type="component" value="Unassembled WGS sequence"/>
</dbReference>
<dbReference type="GeneID" id="28831609"/>
<feature type="transmembrane region" description="Helical" evidence="1">
    <location>
        <begin position="183"/>
        <end position="209"/>
    </location>
</feature>
<reference evidence="2 3" key="1">
    <citation type="submission" date="2015-10" db="EMBL/GenBank/DDBJ databases">
        <title>Full genome of DAOMC 229536 Phialocephala scopiformis, a fungal endophyte of spruce producing the potent anti-insectan compound rugulosin.</title>
        <authorList>
            <consortium name="DOE Joint Genome Institute"/>
            <person name="Walker A.K."/>
            <person name="Frasz S.L."/>
            <person name="Seifert K.A."/>
            <person name="Miller J.D."/>
            <person name="Mondo S.J."/>
            <person name="Labutti K."/>
            <person name="Lipzen A."/>
            <person name="Dockter R."/>
            <person name="Kennedy M."/>
            <person name="Grigoriev I.V."/>
            <person name="Spatafora J.W."/>
        </authorList>
    </citation>
    <scope>NUCLEOTIDE SEQUENCE [LARGE SCALE GENOMIC DNA]</scope>
    <source>
        <strain evidence="2 3">CBS 120377</strain>
    </source>
</reference>
<gene>
    <name evidence="2" type="ORF">LY89DRAFT_771366</name>
</gene>
<evidence type="ECO:0000313" key="2">
    <source>
        <dbReference type="EMBL" id="KUJ20455.1"/>
    </source>
</evidence>
<keyword evidence="1" id="KW-0812">Transmembrane</keyword>
<dbReference type="RefSeq" id="XP_018074810.1">
    <property type="nucleotide sequence ID" value="XM_018221883.1"/>
</dbReference>
<name>A0A194XJN6_MOLSC</name>
<evidence type="ECO:0000256" key="1">
    <source>
        <dbReference type="SAM" id="Phobius"/>
    </source>
</evidence>
<dbReference type="EMBL" id="KQ947409">
    <property type="protein sequence ID" value="KUJ20455.1"/>
    <property type="molecule type" value="Genomic_DNA"/>
</dbReference>
<evidence type="ECO:0000313" key="3">
    <source>
        <dbReference type="Proteomes" id="UP000070700"/>
    </source>
</evidence>
<keyword evidence="1" id="KW-0472">Membrane</keyword>
<protein>
    <submittedName>
        <fullName evidence="2">Uncharacterized protein</fullName>
    </submittedName>
</protein>
<dbReference type="AlphaFoldDB" id="A0A194XJN6"/>